<dbReference type="STRING" id="329726.AM1_5493"/>
<dbReference type="HOGENOM" id="CLU_075702_0_0_3"/>
<dbReference type="AlphaFoldDB" id="B0CD05"/>
<dbReference type="EMBL" id="CP000828">
    <property type="protein sequence ID" value="ABW30447.1"/>
    <property type="molecule type" value="Genomic_DNA"/>
</dbReference>
<name>B0CD05_ACAM1</name>
<dbReference type="RefSeq" id="WP_012165682.1">
    <property type="nucleotide sequence ID" value="NC_009925.1"/>
</dbReference>
<gene>
    <name evidence="2" type="ordered locus">AM1_5493</name>
</gene>
<sequence>MKLPTYQAIRIVSAPRYGSSRPIVVETEAGYFLTKLRGAAQGTAALVSEIVVSALAEALGFWVPSQVFISIDASTQNDIYEDEFLDLLGASHGLNLGFQYLERARDLRPQDIEAVDRDWACRVLWLDALVMNRDRTPSNPNLMVCQNQLWVIDHGAALPFQYNWSQVTEEAPRRLNYAMDRHLFGEKATALQQWDLALTAKLSRDVIQEAIAHIPDCFLMPLCRPGAMAEQLERRRQAYGAFLWKRLKFPRPFVPEF</sequence>
<dbReference type="Pfam" id="PF20613">
    <property type="entry name" value="HipA_2"/>
    <property type="match status" value="1"/>
</dbReference>
<dbReference type="OrthoDB" id="9786330at2"/>
<evidence type="ECO:0000313" key="2">
    <source>
        <dbReference type="EMBL" id="ABW30447.1"/>
    </source>
</evidence>
<evidence type="ECO:0000313" key="3">
    <source>
        <dbReference type="Proteomes" id="UP000000268"/>
    </source>
</evidence>
<evidence type="ECO:0000259" key="1">
    <source>
        <dbReference type="Pfam" id="PF20613"/>
    </source>
</evidence>
<protein>
    <recommendedName>
        <fullName evidence="1">HipA-like kinase domain-containing protein</fullName>
    </recommendedName>
</protein>
<keyword evidence="3" id="KW-1185">Reference proteome</keyword>
<dbReference type="eggNOG" id="COG1718">
    <property type="taxonomic scope" value="Bacteria"/>
</dbReference>
<proteinExistence type="predicted"/>
<accession>B0CD05</accession>
<reference evidence="2 3" key="1">
    <citation type="journal article" date="2008" name="Proc. Natl. Acad. Sci. U.S.A.">
        <title>Niche adaptation and genome expansion in the chlorophyll d-producing cyanobacterium Acaryochloris marina.</title>
        <authorList>
            <person name="Swingley W.D."/>
            <person name="Chen M."/>
            <person name="Cheung P.C."/>
            <person name="Conrad A.L."/>
            <person name="Dejesa L.C."/>
            <person name="Hao J."/>
            <person name="Honchak B.M."/>
            <person name="Karbach L.E."/>
            <person name="Kurdoglu A."/>
            <person name="Lahiri S."/>
            <person name="Mastrian S.D."/>
            <person name="Miyashita H."/>
            <person name="Page L."/>
            <person name="Ramakrishna P."/>
            <person name="Satoh S."/>
            <person name="Sattley W.M."/>
            <person name="Shimada Y."/>
            <person name="Taylor H.L."/>
            <person name="Tomo T."/>
            <person name="Tsuchiya T."/>
            <person name="Wang Z.T."/>
            <person name="Raymond J."/>
            <person name="Mimuro M."/>
            <person name="Blankenship R.E."/>
            <person name="Touchman J.W."/>
        </authorList>
    </citation>
    <scope>NUCLEOTIDE SEQUENCE [LARGE SCALE GENOMIC DNA]</scope>
    <source>
        <strain evidence="3">MBIC 11017</strain>
    </source>
</reference>
<dbReference type="KEGG" id="amr:AM1_5493"/>
<feature type="domain" description="HipA-like kinase" evidence="1">
    <location>
        <begin position="10"/>
        <end position="166"/>
    </location>
</feature>
<dbReference type="Proteomes" id="UP000000268">
    <property type="component" value="Chromosome"/>
</dbReference>
<dbReference type="InterPro" id="IPR046748">
    <property type="entry name" value="HipA_2"/>
</dbReference>
<organism evidence="2 3">
    <name type="scientific">Acaryochloris marina (strain MBIC 11017)</name>
    <dbReference type="NCBI Taxonomy" id="329726"/>
    <lineage>
        <taxon>Bacteria</taxon>
        <taxon>Bacillati</taxon>
        <taxon>Cyanobacteriota</taxon>
        <taxon>Cyanophyceae</taxon>
        <taxon>Acaryochloridales</taxon>
        <taxon>Acaryochloridaceae</taxon>
        <taxon>Acaryochloris</taxon>
    </lineage>
</organism>